<sequence length="158" mass="18519">MKLLFVCSSNICRSPYCEFVFKRMCEKDPELSSHFEWIRSGAVFHQCKKLHPKARAALLSEGFSPQALDKHSPAFWRRFPDRFEEADLIVGMTRWHKYFIPKKWRKKYIDLAELATGAYVPVPDPFLAKTQEKYNEVMRVLDGYLELVAQKVKSGEIK</sequence>
<comment type="caution">
    <text evidence="2">The sequence shown here is derived from an EMBL/GenBank/DDBJ whole genome shotgun (WGS) entry which is preliminary data.</text>
</comment>
<dbReference type="AlphaFoldDB" id="A0A9D1MM65"/>
<dbReference type="SMART" id="SM00226">
    <property type="entry name" value="LMWPc"/>
    <property type="match status" value="1"/>
</dbReference>
<evidence type="ECO:0000313" key="3">
    <source>
        <dbReference type="Proteomes" id="UP000824145"/>
    </source>
</evidence>
<dbReference type="Gene3D" id="3.40.50.2300">
    <property type="match status" value="1"/>
</dbReference>
<proteinExistence type="predicted"/>
<dbReference type="PANTHER" id="PTHR11717">
    <property type="entry name" value="LOW MOLECULAR WEIGHT PROTEIN TYROSINE PHOSPHATASE"/>
    <property type="match status" value="1"/>
</dbReference>
<dbReference type="InterPro" id="IPR023485">
    <property type="entry name" value="Ptyr_pPase"/>
</dbReference>
<accession>A0A9D1MM65</accession>
<protein>
    <submittedName>
        <fullName evidence="2">Low molecular weight phosphatase family protein</fullName>
    </submittedName>
</protein>
<dbReference type="PANTHER" id="PTHR11717:SF31">
    <property type="entry name" value="LOW MOLECULAR WEIGHT PROTEIN-TYROSINE-PHOSPHATASE ETP-RELATED"/>
    <property type="match status" value="1"/>
</dbReference>
<name>A0A9D1MM65_9FIRM</name>
<dbReference type="EMBL" id="DVNJ01000019">
    <property type="protein sequence ID" value="HIU62837.1"/>
    <property type="molecule type" value="Genomic_DNA"/>
</dbReference>
<dbReference type="SUPFAM" id="SSF52788">
    <property type="entry name" value="Phosphotyrosine protein phosphatases I"/>
    <property type="match status" value="1"/>
</dbReference>
<dbReference type="InterPro" id="IPR050438">
    <property type="entry name" value="LMW_PTPase"/>
</dbReference>
<evidence type="ECO:0000259" key="1">
    <source>
        <dbReference type="SMART" id="SM00226"/>
    </source>
</evidence>
<dbReference type="Proteomes" id="UP000824145">
    <property type="component" value="Unassembled WGS sequence"/>
</dbReference>
<organism evidence="2 3">
    <name type="scientific">Candidatus Caccalectryoclostridium excrementigallinarum</name>
    <dbReference type="NCBI Taxonomy" id="2840710"/>
    <lineage>
        <taxon>Bacteria</taxon>
        <taxon>Bacillati</taxon>
        <taxon>Bacillota</taxon>
        <taxon>Clostridia</taxon>
        <taxon>Christensenellales</taxon>
        <taxon>Christensenellaceae</taxon>
        <taxon>Christensenellaceae incertae sedis</taxon>
        <taxon>Candidatus Caccalectryoclostridium</taxon>
    </lineage>
</organism>
<reference evidence="2" key="2">
    <citation type="journal article" date="2021" name="PeerJ">
        <title>Extensive microbial diversity within the chicken gut microbiome revealed by metagenomics and culture.</title>
        <authorList>
            <person name="Gilroy R."/>
            <person name="Ravi A."/>
            <person name="Getino M."/>
            <person name="Pursley I."/>
            <person name="Horton D.L."/>
            <person name="Alikhan N.F."/>
            <person name="Baker D."/>
            <person name="Gharbi K."/>
            <person name="Hall N."/>
            <person name="Watson M."/>
            <person name="Adriaenssens E.M."/>
            <person name="Foster-Nyarko E."/>
            <person name="Jarju S."/>
            <person name="Secka A."/>
            <person name="Antonio M."/>
            <person name="Oren A."/>
            <person name="Chaudhuri R.R."/>
            <person name="La Ragione R."/>
            <person name="Hildebrand F."/>
            <person name="Pallen M.J."/>
        </authorList>
    </citation>
    <scope>NUCLEOTIDE SEQUENCE</scope>
    <source>
        <strain evidence="2">9366</strain>
    </source>
</reference>
<dbReference type="GO" id="GO:0004725">
    <property type="term" value="F:protein tyrosine phosphatase activity"/>
    <property type="evidence" value="ECO:0007669"/>
    <property type="project" value="TreeGrafter"/>
</dbReference>
<evidence type="ECO:0000313" key="2">
    <source>
        <dbReference type="EMBL" id="HIU62837.1"/>
    </source>
</evidence>
<dbReference type="InterPro" id="IPR036196">
    <property type="entry name" value="Ptyr_pPase_sf"/>
</dbReference>
<reference evidence="2" key="1">
    <citation type="submission" date="2020-10" db="EMBL/GenBank/DDBJ databases">
        <authorList>
            <person name="Gilroy R."/>
        </authorList>
    </citation>
    <scope>NUCLEOTIDE SEQUENCE</scope>
    <source>
        <strain evidence="2">9366</strain>
    </source>
</reference>
<gene>
    <name evidence="2" type="ORF">IAB07_03605</name>
</gene>
<dbReference type="Pfam" id="PF01451">
    <property type="entry name" value="LMWPc"/>
    <property type="match status" value="1"/>
</dbReference>
<feature type="domain" description="Phosphotyrosine protein phosphatase I" evidence="1">
    <location>
        <begin position="1"/>
        <end position="150"/>
    </location>
</feature>